<name>Q07NY5_RHOP5</name>
<proteinExistence type="predicted"/>
<sequence>MMRTRGIAQAVCAGTTKPARLAATFAPSHHLTGSRSMRIFERLRALRESVSEPTAASDTRLPIDPIEAEFEKDHCCGGCMGQGHGSPAHGEH</sequence>
<protein>
    <submittedName>
        <fullName evidence="1">Uncharacterized protein</fullName>
    </submittedName>
</protein>
<accession>Q07NY5</accession>
<evidence type="ECO:0000313" key="1">
    <source>
        <dbReference type="EMBL" id="ABJ06349.1"/>
    </source>
</evidence>
<reference evidence="1" key="1">
    <citation type="submission" date="2006-09" db="EMBL/GenBank/DDBJ databases">
        <title>Complete sequence of Rhodopseudomonas palustris BisA53.</title>
        <authorList>
            <consortium name="US DOE Joint Genome Institute"/>
            <person name="Copeland A."/>
            <person name="Lucas S."/>
            <person name="Lapidus A."/>
            <person name="Barry K."/>
            <person name="Detter J.C."/>
            <person name="Glavina del Rio T."/>
            <person name="Hammon N."/>
            <person name="Israni S."/>
            <person name="Dalin E."/>
            <person name="Tice H."/>
            <person name="Pitluck S."/>
            <person name="Chain P."/>
            <person name="Malfatti S."/>
            <person name="Shin M."/>
            <person name="Vergez L."/>
            <person name="Schmutz J."/>
            <person name="Larimer F."/>
            <person name="Land M."/>
            <person name="Hauser L."/>
            <person name="Pelletier D.A."/>
            <person name="Kyrpides N."/>
            <person name="Kim E."/>
            <person name="Harwood C.S."/>
            <person name="Oda Y."/>
            <person name="Richardson P."/>
        </authorList>
    </citation>
    <scope>NUCLEOTIDE SEQUENCE [LARGE SCALE GENOMIC DNA]</scope>
    <source>
        <strain evidence="1">BisA53</strain>
    </source>
</reference>
<gene>
    <name evidence="1" type="ordered locus">RPE_2410</name>
</gene>
<organism evidence="1">
    <name type="scientific">Rhodopseudomonas palustris (strain BisA53)</name>
    <dbReference type="NCBI Taxonomy" id="316055"/>
    <lineage>
        <taxon>Bacteria</taxon>
        <taxon>Pseudomonadati</taxon>
        <taxon>Pseudomonadota</taxon>
        <taxon>Alphaproteobacteria</taxon>
        <taxon>Hyphomicrobiales</taxon>
        <taxon>Nitrobacteraceae</taxon>
        <taxon>Rhodopseudomonas</taxon>
    </lineage>
</organism>
<dbReference type="AlphaFoldDB" id="Q07NY5"/>
<dbReference type="EMBL" id="CP000463">
    <property type="protein sequence ID" value="ABJ06349.1"/>
    <property type="molecule type" value="Genomic_DNA"/>
</dbReference>
<dbReference type="HOGENOM" id="CLU_2411250_0_0_5"/>
<dbReference type="KEGG" id="rpe:RPE_2410"/>